<evidence type="ECO:0000313" key="2">
    <source>
        <dbReference type="EMBL" id="TSJ80033.1"/>
    </source>
</evidence>
<dbReference type="EMBL" id="VWRS01000003">
    <property type="protein sequence ID" value="KAA5825735.1"/>
    <property type="molecule type" value="Genomic_DNA"/>
</dbReference>
<evidence type="ECO:0000313" key="4">
    <source>
        <dbReference type="Proteomes" id="UP000322315"/>
    </source>
</evidence>
<protein>
    <submittedName>
        <fullName evidence="1">Uncharacterized protein</fullName>
    </submittedName>
</protein>
<keyword evidence="3" id="KW-1185">Reference proteome</keyword>
<gene>
    <name evidence="1" type="ORF">F2B50_07440</name>
    <name evidence="2" type="ORF">FPF71_07440</name>
</gene>
<name>A0A5M7BEY8_9FLAO</name>
<dbReference type="Proteomes" id="UP000322315">
    <property type="component" value="Unassembled WGS sequence"/>
</dbReference>
<reference evidence="2 3" key="2">
    <citation type="submission" date="2019-07" db="EMBL/GenBank/DDBJ databases">
        <title>Algibacter marinivivus sp. nov., isolated from the surface of a marine red alga.</title>
        <authorList>
            <person name="Zhong X."/>
            <person name="Xu W."/>
            <person name="Zhang Y."/>
            <person name="Zhang Q."/>
            <person name="Du Z."/>
        </authorList>
    </citation>
    <scope>NUCLEOTIDE SEQUENCE [LARGE SCALE GENOMIC DNA]</scope>
    <source>
        <strain evidence="2 3">RU-4-M-4</strain>
    </source>
</reference>
<dbReference type="Proteomes" id="UP000315145">
    <property type="component" value="Unassembled WGS sequence"/>
</dbReference>
<dbReference type="OrthoDB" id="1143734at2"/>
<evidence type="ECO:0000313" key="1">
    <source>
        <dbReference type="EMBL" id="KAA5825735.1"/>
    </source>
</evidence>
<dbReference type="RefSeq" id="WP_144116053.1">
    <property type="nucleotide sequence ID" value="NZ_JACHGE010000003.1"/>
</dbReference>
<reference evidence="1" key="3">
    <citation type="submission" date="2019-09" db="EMBL/GenBank/DDBJ databases">
        <authorList>
            <person name="Zhang D.-C."/>
        </authorList>
    </citation>
    <scope>NUCLEOTIDE SEQUENCE</scope>
    <source>
        <strain evidence="1">RU-4-M-4</strain>
    </source>
</reference>
<reference evidence="1 4" key="1">
    <citation type="journal article" date="2015" name="Int. J. Syst. Evol. Microbiol.">
        <title>Algibacter amylolyticus sp. nov., isolated from intertidal sediment.</title>
        <authorList>
            <person name="Zhang D.C."/>
            <person name="Wu J."/>
            <person name="Neuner K."/>
            <person name="Yao J."/>
            <person name="Margesin R."/>
        </authorList>
    </citation>
    <scope>NUCLEOTIDE SEQUENCE [LARGE SCALE GENOMIC DNA]</scope>
    <source>
        <strain evidence="1 4">RU-4-M-4</strain>
    </source>
</reference>
<proteinExistence type="predicted"/>
<organism evidence="1 4">
    <name type="scientific">Algibacter amylolyticus</name>
    <dbReference type="NCBI Taxonomy" id="1608400"/>
    <lineage>
        <taxon>Bacteria</taxon>
        <taxon>Pseudomonadati</taxon>
        <taxon>Bacteroidota</taxon>
        <taxon>Flavobacteriia</taxon>
        <taxon>Flavobacteriales</taxon>
        <taxon>Flavobacteriaceae</taxon>
        <taxon>Algibacter</taxon>
    </lineage>
</organism>
<comment type="caution">
    <text evidence="1">The sequence shown here is derived from an EMBL/GenBank/DDBJ whole genome shotgun (WGS) entry which is preliminary data.</text>
</comment>
<evidence type="ECO:0000313" key="3">
    <source>
        <dbReference type="Proteomes" id="UP000315145"/>
    </source>
</evidence>
<sequence>MRKSVLTIFLILWFNGFCQSKSDCDKVLTKEITLISNDTDNLKEIIEDFSQLKNCGLDDGDIEIFSKGPILGIFLVELASNKETGSRLTFQKLYDKVLEFKETEEYELTKTSILVSNELSKRTANLENWEEDKVLFQKLQVPSNIIDEFHNYLNEHSNTEKTYIQVFDDFQETKKPKKTEIKRK</sequence>
<dbReference type="AlphaFoldDB" id="A0A5M7BEY8"/>
<dbReference type="EMBL" id="VMBF01000003">
    <property type="protein sequence ID" value="TSJ80033.1"/>
    <property type="molecule type" value="Genomic_DNA"/>
</dbReference>
<accession>A0A5M7BEY8</accession>